<name>A0ABQ7YPJ0_BRANA</name>
<reference evidence="2 3" key="1">
    <citation type="submission" date="2021-05" db="EMBL/GenBank/DDBJ databases">
        <title>Genome Assembly of Synthetic Allotetraploid Brassica napus Reveals Homoeologous Exchanges between Subgenomes.</title>
        <authorList>
            <person name="Davis J.T."/>
        </authorList>
    </citation>
    <scope>NUCLEOTIDE SEQUENCE [LARGE SCALE GENOMIC DNA]</scope>
    <source>
        <strain evidence="3">cv. Da-Ae</strain>
        <tissue evidence="2">Seedling</tissue>
    </source>
</reference>
<comment type="caution">
    <text evidence="2">The sequence shown here is derived from an EMBL/GenBank/DDBJ whole genome shotgun (WGS) entry which is preliminary data.</text>
</comment>
<accession>A0ABQ7YPJ0</accession>
<dbReference type="EMBL" id="JAGKQM010000017">
    <property type="protein sequence ID" value="KAH0869203.1"/>
    <property type="molecule type" value="Genomic_DNA"/>
</dbReference>
<proteinExistence type="predicted"/>
<keyword evidence="1" id="KW-0472">Membrane</keyword>
<keyword evidence="1" id="KW-0812">Transmembrane</keyword>
<evidence type="ECO:0000313" key="3">
    <source>
        <dbReference type="Proteomes" id="UP000824890"/>
    </source>
</evidence>
<gene>
    <name evidence="2" type="ORF">HID58_076225</name>
</gene>
<dbReference type="Proteomes" id="UP000824890">
    <property type="component" value="Unassembled WGS sequence"/>
</dbReference>
<evidence type="ECO:0000256" key="1">
    <source>
        <dbReference type="SAM" id="Phobius"/>
    </source>
</evidence>
<keyword evidence="3" id="KW-1185">Reference proteome</keyword>
<organism evidence="2 3">
    <name type="scientific">Brassica napus</name>
    <name type="common">Rape</name>
    <dbReference type="NCBI Taxonomy" id="3708"/>
    <lineage>
        <taxon>Eukaryota</taxon>
        <taxon>Viridiplantae</taxon>
        <taxon>Streptophyta</taxon>
        <taxon>Embryophyta</taxon>
        <taxon>Tracheophyta</taxon>
        <taxon>Spermatophyta</taxon>
        <taxon>Magnoliopsida</taxon>
        <taxon>eudicotyledons</taxon>
        <taxon>Gunneridae</taxon>
        <taxon>Pentapetalae</taxon>
        <taxon>rosids</taxon>
        <taxon>malvids</taxon>
        <taxon>Brassicales</taxon>
        <taxon>Brassicaceae</taxon>
        <taxon>Brassiceae</taxon>
        <taxon>Brassica</taxon>
    </lineage>
</organism>
<protein>
    <submittedName>
        <fullName evidence="2">Uncharacterized protein</fullName>
    </submittedName>
</protein>
<keyword evidence="1" id="KW-1133">Transmembrane helix</keyword>
<evidence type="ECO:0000313" key="2">
    <source>
        <dbReference type="EMBL" id="KAH0869203.1"/>
    </source>
</evidence>
<feature type="transmembrane region" description="Helical" evidence="1">
    <location>
        <begin position="60"/>
        <end position="80"/>
    </location>
</feature>
<sequence length="213" mass="24390">MGKDMEKLRQALKTLSESEKTVEVSTINYAPDQRYWFRLVLVTTLHLDLRVRFGKKKRRLFLNCVCLMMIITFWVFASSYGGVIDHILRAFEAVLGSPVTLAIRIESKKDLKNVGSSSSRARSKDWKRARKQSIVRGKASLGQVIKQAEGNGWSKRKAMLIADKLEHENLRLEPSSRSLICIEIEEGEEEKGTTTFVVEDCHVWEKFINGIPF</sequence>